<sequence>MGRCHSLPARCAGSHRRTEARALVTKENFMSASVALPRVTTLTPLTRVLRLVPGVALLAAIGWAGKVIEQSTNRYVKAHHIVFPNIEYVLWAIVIGLVISNLLSVPKVFQPGIATYEFFLKAGIVLLGARFLVGDIVKLGGISLALVVVEIAGSLALMTFLGRLFKLKPKLTNLLAVGSAVCGVSAIIATKGAIDADDEDSSFAIAAILALGAISLIAFPLIGHSLHLSDHAYGLWAGLAVDNTAEASAAGALFSDTAGKLAILAKTCRNAMIGFVVLAYAIYWARKGQAEGVANKGRFLWEKFPKFVLGFLVISALVSFQVFNKEQVGALANLSRWAFLLTFAGVGLQTNFRRMSKQGLRPFVVGTLGEILIAVLTLGLVVGANAIWKL</sequence>
<feature type="transmembrane region" description="Helical" evidence="7">
    <location>
        <begin position="334"/>
        <end position="352"/>
    </location>
</feature>
<feature type="transmembrane region" description="Helical" evidence="7">
    <location>
        <begin position="139"/>
        <end position="161"/>
    </location>
</feature>
<feature type="transmembrane region" description="Helical" evidence="7">
    <location>
        <begin position="364"/>
        <end position="388"/>
    </location>
</feature>
<dbReference type="Pfam" id="PF03601">
    <property type="entry name" value="Cons_hypoth698"/>
    <property type="match status" value="1"/>
</dbReference>
<dbReference type="STRING" id="204669.Acid345_2376"/>
<evidence type="ECO:0000256" key="1">
    <source>
        <dbReference type="ARBA" id="ARBA00004651"/>
    </source>
</evidence>
<dbReference type="EMBL" id="CP000360">
    <property type="protein sequence ID" value="ABF41377.1"/>
    <property type="molecule type" value="Genomic_DNA"/>
</dbReference>
<evidence type="ECO:0000256" key="4">
    <source>
        <dbReference type="ARBA" id="ARBA00022692"/>
    </source>
</evidence>
<accession>Q1IP23</accession>
<gene>
    <name evidence="8" type="ordered locus">Acid345_2376</name>
</gene>
<evidence type="ECO:0008006" key="10">
    <source>
        <dbReference type="Google" id="ProtNLM"/>
    </source>
</evidence>
<feature type="transmembrane region" description="Helical" evidence="7">
    <location>
        <begin position="261"/>
        <end position="283"/>
    </location>
</feature>
<keyword evidence="5 7" id="KW-1133">Transmembrane helix</keyword>
<evidence type="ECO:0000256" key="3">
    <source>
        <dbReference type="ARBA" id="ARBA00022475"/>
    </source>
</evidence>
<evidence type="ECO:0000313" key="8">
    <source>
        <dbReference type="EMBL" id="ABF41377.1"/>
    </source>
</evidence>
<reference evidence="8 9" key="1">
    <citation type="journal article" date="2009" name="Appl. Environ. Microbiol.">
        <title>Three genomes from the phylum Acidobacteria provide insight into the lifestyles of these microorganisms in soils.</title>
        <authorList>
            <person name="Ward N.L."/>
            <person name="Challacombe J.F."/>
            <person name="Janssen P.H."/>
            <person name="Henrissat B."/>
            <person name="Coutinho P.M."/>
            <person name="Wu M."/>
            <person name="Xie G."/>
            <person name="Haft D.H."/>
            <person name="Sait M."/>
            <person name="Badger J."/>
            <person name="Barabote R.D."/>
            <person name="Bradley B."/>
            <person name="Brettin T.S."/>
            <person name="Brinkac L.M."/>
            <person name="Bruce D."/>
            <person name="Creasy T."/>
            <person name="Daugherty S.C."/>
            <person name="Davidsen T.M."/>
            <person name="DeBoy R.T."/>
            <person name="Detter J.C."/>
            <person name="Dodson R.J."/>
            <person name="Durkin A.S."/>
            <person name="Ganapathy A."/>
            <person name="Gwinn-Giglio M."/>
            <person name="Han C.S."/>
            <person name="Khouri H."/>
            <person name="Kiss H."/>
            <person name="Kothari S.P."/>
            <person name="Madupu R."/>
            <person name="Nelson K.E."/>
            <person name="Nelson W.C."/>
            <person name="Paulsen I."/>
            <person name="Penn K."/>
            <person name="Ren Q."/>
            <person name="Rosovitz M.J."/>
            <person name="Selengut J.D."/>
            <person name="Shrivastava S."/>
            <person name="Sullivan S.A."/>
            <person name="Tapia R."/>
            <person name="Thompson L.S."/>
            <person name="Watkins K.L."/>
            <person name="Yang Q."/>
            <person name="Yu C."/>
            <person name="Zafar N."/>
            <person name="Zhou L."/>
            <person name="Kuske C.R."/>
        </authorList>
    </citation>
    <scope>NUCLEOTIDE SEQUENCE [LARGE SCALE GENOMIC DNA]</scope>
    <source>
        <strain evidence="8 9">Ellin345</strain>
    </source>
</reference>
<feature type="transmembrane region" description="Helical" evidence="7">
    <location>
        <begin position="173"/>
        <end position="190"/>
    </location>
</feature>
<evidence type="ECO:0000256" key="6">
    <source>
        <dbReference type="ARBA" id="ARBA00023136"/>
    </source>
</evidence>
<dbReference type="Proteomes" id="UP000002432">
    <property type="component" value="Chromosome"/>
</dbReference>
<dbReference type="eggNOG" id="COG2855">
    <property type="taxonomic scope" value="Bacteria"/>
</dbReference>
<keyword evidence="4 7" id="KW-0812">Transmembrane</keyword>
<dbReference type="AlphaFoldDB" id="Q1IP23"/>
<evidence type="ECO:0000256" key="5">
    <source>
        <dbReference type="ARBA" id="ARBA00022989"/>
    </source>
</evidence>
<feature type="transmembrane region" description="Helical" evidence="7">
    <location>
        <begin position="113"/>
        <end position="133"/>
    </location>
</feature>
<dbReference type="InterPro" id="IPR018383">
    <property type="entry name" value="UPF0324_pro"/>
</dbReference>
<feature type="transmembrane region" description="Helical" evidence="7">
    <location>
        <begin position="304"/>
        <end position="322"/>
    </location>
</feature>
<keyword evidence="3" id="KW-1003">Cell membrane</keyword>
<comment type="subcellular location">
    <subcellularLocation>
        <location evidence="1">Cell membrane</location>
        <topology evidence="1">Multi-pass membrane protein</topology>
    </subcellularLocation>
</comment>
<feature type="transmembrane region" description="Helical" evidence="7">
    <location>
        <begin position="202"/>
        <end position="222"/>
    </location>
</feature>
<dbReference type="PANTHER" id="PTHR30106:SF1">
    <property type="entry name" value="UPF0324 MEMBRANE PROTEIN FN0533"/>
    <property type="match status" value="1"/>
</dbReference>
<proteinExistence type="inferred from homology"/>
<dbReference type="HOGENOM" id="CLU_033541_1_0_0"/>
<keyword evidence="6 7" id="KW-0472">Membrane</keyword>
<evidence type="ECO:0000256" key="7">
    <source>
        <dbReference type="SAM" id="Phobius"/>
    </source>
</evidence>
<evidence type="ECO:0000313" key="9">
    <source>
        <dbReference type="Proteomes" id="UP000002432"/>
    </source>
</evidence>
<comment type="similarity">
    <text evidence="2">Belongs to the UPF0324 family.</text>
</comment>
<dbReference type="PANTHER" id="PTHR30106">
    <property type="entry name" value="INNER MEMBRANE PROTEIN YEIH-RELATED"/>
    <property type="match status" value="1"/>
</dbReference>
<name>Q1IP23_KORVE</name>
<dbReference type="EnsemblBacteria" id="ABF41377">
    <property type="protein sequence ID" value="ABF41377"/>
    <property type="gene ID" value="Acid345_2376"/>
</dbReference>
<evidence type="ECO:0000256" key="2">
    <source>
        <dbReference type="ARBA" id="ARBA00007977"/>
    </source>
</evidence>
<dbReference type="GO" id="GO:0005886">
    <property type="term" value="C:plasma membrane"/>
    <property type="evidence" value="ECO:0007669"/>
    <property type="project" value="UniProtKB-SubCell"/>
</dbReference>
<protein>
    <recommendedName>
        <fullName evidence="10">Sulfate exporter family transporter</fullName>
    </recommendedName>
</protein>
<organism evidence="8 9">
    <name type="scientific">Koribacter versatilis (strain Ellin345)</name>
    <dbReference type="NCBI Taxonomy" id="204669"/>
    <lineage>
        <taxon>Bacteria</taxon>
        <taxon>Pseudomonadati</taxon>
        <taxon>Acidobacteriota</taxon>
        <taxon>Terriglobia</taxon>
        <taxon>Terriglobales</taxon>
        <taxon>Candidatus Korobacteraceae</taxon>
        <taxon>Candidatus Korobacter</taxon>
    </lineage>
</organism>
<feature type="transmembrane region" description="Helical" evidence="7">
    <location>
        <begin position="88"/>
        <end position="106"/>
    </location>
</feature>
<keyword evidence="9" id="KW-1185">Reference proteome</keyword>
<dbReference type="KEGG" id="aba:Acid345_2376"/>